<reference evidence="13" key="4">
    <citation type="submission" date="2023-06" db="EMBL/GenBank/DDBJ databases">
        <title>Probiogenomic evaluation and L lactic producing Weizmannia coaggulans BKMTCR2-2 from tree bark.</title>
        <authorList>
            <person name="Mahittikon J."/>
            <person name="Tanasupawat S."/>
        </authorList>
    </citation>
    <scope>NUCLEOTIDE SEQUENCE</scope>
    <source>
        <strain evidence="13">BKMTCR2-2</strain>
    </source>
</reference>
<reference evidence="14" key="2">
    <citation type="submission" date="2016-01" db="EMBL/GenBank/DDBJ databases">
        <authorList>
            <person name="Mitreva M."/>
            <person name="Pepin K.H."/>
            <person name="Mihindukulasuriya K.A."/>
            <person name="Fulton R."/>
            <person name="Fronick C."/>
            <person name="O'Laughlin M."/>
            <person name="Miner T."/>
            <person name="Herter B."/>
            <person name="Rosa B.A."/>
            <person name="Cordes M."/>
            <person name="Tomlinson C."/>
            <person name="Wollam A."/>
            <person name="Palsikar V.B."/>
            <person name="Mardis E.R."/>
            <person name="Wilson R.K."/>
        </authorList>
    </citation>
    <scope>NUCLEOTIDE SEQUENCE [LARGE SCALE GENOMIC DNA]</scope>
    <source>
        <strain evidence="14">GED7749B</strain>
    </source>
</reference>
<dbReference type="EMBL" id="LQYG01000069">
    <property type="protein sequence ID" value="KYC61473.1"/>
    <property type="molecule type" value="Genomic_DNA"/>
</dbReference>
<comment type="subcellular location">
    <subcellularLocation>
        <location evidence="7">Cell membrane</location>
        <topology evidence="7">Single-pass type II membrane protein</topology>
    </subcellularLocation>
    <text evidence="7">Localizes to the division septum where it forms a ring structure.</text>
</comment>
<feature type="region of interest" description="Disordered" evidence="9">
    <location>
        <begin position="1"/>
        <end position="21"/>
    </location>
</feature>
<evidence type="ECO:0000256" key="8">
    <source>
        <dbReference type="NCBIfam" id="TIGR02209"/>
    </source>
</evidence>
<keyword evidence="3 7" id="KW-0812">Transmembrane</keyword>
<keyword evidence="5 7" id="KW-0472">Membrane</keyword>
<dbReference type="Proteomes" id="UP000075304">
    <property type="component" value="Unassembled WGS sequence"/>
</dbReference>
<dbReference type="InterPro" id="IPR011922">
    <property type="entry name" value="Cell_div_FtsL"/>
</dbReference>
<evidence type="ECO:0000313" key="10">
    <source>
        <dbReference type="EMBL" id="KWZ77158.1"/>
    </source>
</evidence>
<dbReference type="GO" id="GO:0005886">
    <property type="term" value="C:plasma membrane"/>
    <property type="evidence" value="ECO:0007669"/>
    <property type="project" value="UniProtKB-SubCell"/>
</dbReference>
<evidence type="ECO:0000313" key="14">
    <source>
        <dbReference type="Proteomes" id="UP000070376"/>
    </source>
</evidence>
<dbReference type="Proteomes" id="UP000070376">
    <property type="component" value="Unassembled WGS sequence"/>
</dbReference>
<dbReference type="AlphaFoldDB" id="A0A150KEW3"/>
<dbReference type="GeneID" id="29814070"/>
<dbReference type="GO" id="GO:0043093">
    <property type="term" value="P:FtsZ-dependent cytokinesis"/>
    <property type="evidence" value="ECO:0007669"/>
    <property type="project" value="UniProtKB-UniRule"/>
</dbReference>
<evidence type="ECO:0000256" key="4">
    <source>
        <dbReference type="ARBA" id="ARBA00022989"/>
    </source>
</evidence>
<evidence type="ECO:0000256" key="2">
    <source>
        <dbReference type="ARBA" id="ARBA00022618"/>
    </source>
</evidence>
<evidence type="ECO:0000313" key="12">
    <source>
        <dbReference type="EMBL" id="KYC69590.1"/>
    </source>
</evidence>
<comment type="function">
    <text evidence="7">Essential cell division protein.</text>
</comment>
<dbReference type="EMBL" id="LQYI01000046">
    <property type="protein sequence ID" value="KYC69590.1"/>
    <property type="molecule type" value="Genomic_DNA"/>
</dbReference>
<protein>
    <recommendedName>
        <fullName evidence="7 8">Cell division protein FtsL</fullName>
    </recommendedName>
</protein>
<keyword evidence="4 7" id="KW-1133">Transmembrane helix</keyword>
<dbReference type="GO" id="GO:0032153">
    <property type="term" value="C:cell division site"/>
    <property type="evidence" value="ECO:0007669"/>
    <property type="project" value="UniProtKB-UniRule"/>
</dbReference>
<evidence type="ECO:0000313" key="13">
    <source>
        <dbReference type="EMBL" id="MDL5040376.1"/>
    </source>
</evidence>
<keyword evidence="2 7" id="KW-0132">Cell division</keyword>
<sequence>MSNLARQPKRAPEQQQQVEKRVAPVTRRAQITLGEKIIASLFALFVLIMAVKIVSTEAAIYNANRSIEDTKTAIQNKNKVTDDLKMQVSELSRYDRIYEKAKKLGLKLDENNVKVVENK</sequence>
<dbReference type="Proteomes" id="UP000075288">
    <property type="component" value="Unassembled WGS sequence"/>
</dbReference>
<dbReference type="Pfam" id="PF04977">
    <property type="entry name" value="DivIC"/>
    <property type="match status" value="1"/>
</dbReference>
<accession>A0A150KEW3</accession>
<evidence type="ECO:0000256" key="9">
    <source>
        <dbReference type="SAM" id="MobiDB-lite"/>
    </source>
</evidence>
<evidence type="ECO:0000256" key="7">
    <source>
        <dbReference type="HAMAP-Rule" id="MF_00910"/>
    </source>
</evidence>
<reference evidence="15 16" key="1">
    <citation type="submission" date="2016-01" db="EMBL/GenBank/DDBJ databases">
        <title>Genome Sequences of Twelve Sporeforming Bacillus Species Isolated from Foods.</title>
        <authorList>
            <person name="Berendsen E.M."/>
            <person name="Wells-Bennik M.H."/>
            <person name="Krawcyk A.O."/>
            <person name="De Jong A."/>
            <person name="Holsappel S."/>
            <person name="Eijlander R.T."/>
            <person name="Kuipers O.P."/>
        </authorList>
    </citation>
    <scope>NUCLEOTIDE SEQUENCE [LARGE SCALE GENOMIC DNA]</scope>
    <source>
        <strain evidence="11 15">B4098</strain>
        <strain evidence="12 16">B4099</strain>
    </source>
</reference>
<organism evidence="12 16">
    <name type="scientific">Heyndrickxia coagulans</name>
    <name type="common">Weizmannia coagulans</name>
    <dbReference type="NCBI Taxonomy" id="1398"/>
    <lineage>
        <taxon>Bacteria</taxon>
        <taxon>Bacillati</taxon>
        <taxon>Bacillota</taxon>
        <taxon>Bacilli</taxon>
        <taxon>Bacillales</taxon>
        <taxon>Bacillaceae</taxon>
        <taxon>Heyndrickxia</taxon>
    </lineage>
</organism>
<evidence type="ECO:0000313" key="16">
    <source>
        <dbReference type="Proteomes" id="UP000075304"/>
    </source>
</evidence>
<reference evidence="10" key="3">
    <citation type="submission" date="2016-01" db="EMBL/GenBank/DDBJ databases">
        <authorList>
            <person name="Oliw E.H."/>
        </authorList>
    </citation>
    <scope>NUCLEOTIDE SEQUENCE [LARGE SCALE GENOMIC DNA]</scope>
    <source>
        <strain evidence="10">GED7749B</strain>
    </source>
</reference>
<proteinExistence type="inferred from homology"/>
<gene>
    <name evidence="7 13" type="primary">ftsL</name>
    <name evidence="11" type="ORF">B4098_2028</name>
    <name evidence="12" type="ORF">B4099_0219</name>
    <name evidence="10" type="ORF">HMPREF3213_03347</name>
    <name evidence="13" type="ORF">QN341_04670</name>
</gene>
<dbReference type="HAMAP" id="MF_00910">
    <property type="entry name" value="FtsL"/>
    <property type="match status" value="1"/>
</dbReference>
<evidence type="ECO:0000256" key="5">
    <source>
        <dbReference type="ARBA" id="ARBA00023136"/>
    </source>
</evidence>
<dbReference type="RefSeq" id="WP_013858968.1">
    <property type="nucleotide sequence ID" value="NZ_CABJCT010000021.1"/>
</dbReference>
<dbReference type="EMBL" id="LRPN01000177">
    <property type="protein sequence ID" value="KWZ77158.1"/>
    <property type="molecule type" value="Genomic_DNA"/>
</dbReference>
<keyword evidence="6 7" id="KW-0131">Cell cycle</keyword>
<dbReference type="InterPro" id="IPR007060">
    <property type="entry name" value="FtsL/DivIC"/>
</dbReference>
<evidence type="ECO:0000256" key="6">
    <source>
        <dbReference type="ARBA" id="ARBA00023306"/>
    </source>
</evidence>
<dbReference type="PATRIC" id="fig|1398.22.peg.3360"/>
<dbReference type="OMA" id="MYAAVHI"/>
<name>A0A150KEW3_HEYCO</name>
<evidence type="ECO:0000256" key="1">
    <source>
        <dbReference type="ARBA" id="ARBA00022475"/>
    </source>
</evidence>
<dbReference type="Proteomes" id="UP001223084">
    <property type="component" value="Unassembled WGS sequence"/>
</dbReference>
<dbReference type="EMBL" id="JASUZX010000001">
    <property type="protein sequence ID" value="MDL5040376.1"/>
    <property type="molecule type" value="Genomic_DNA"/>
</dbReference>
<keyword evidence="1 7" id="KW-1003">Cell membrane</keyword>
<comment type="similarity">
    <text evidence="7">Belongs to the FtsL family.</text>
</comment>
<dbReference type="NCBIfam" id="TIGR02209">
    <property type="entry name" value="ftsL_broad"/>
    <property type="match status" value="1"/>
</dbReference>
<evidence type="ECO:0000313" key="11">
    <source>
        <dbReference type="EMBL" id="KYC61473.1"/>
    </source>
</evidence>
<evidence type="ECO:0000313" key="15">
    <source>
        <dbReference type="Proteomes" id="UP000075288"/>
    </source>
</evidence>
<feature type="transmembrane region" description="Helical" evidence="7">
    <location>
        <begin position="37"/>
        <end position="55"/>
    </location>
</feature>
<comment type="caution">
    <text evidence="12">The sequence shown here is derived from an EMBL/GenBank/DDBJ whole genome shotgun (WGS) entry which is preliminary data.</text>
</comment>
<evidence type="ECO:0000256" key="3">
    <source>
        <dbReference type="ARBA" id="ARBA00022692"/>
    </source>
</evidence>